<dbReference type="AlphaFoldDB" id="A0AA95F1S4"/>
<keyword evidence="2" id="KW-1185">Reference proteome</keyword>
<dbReference type="Proteomes" id="UP001178662">
    <property type="component" value="Chromosome"/>
</dbReference>
<reference evidence="1" key="1">
    <citation type="submission" date="2023-03" db="EMBL/GenBank/DDBJ databases">
        <title>Andean soil-derived lignocellulolytic bacterial consortium as a source of novel taxa and putative plastic-active enzymes.</title>
        <authorList>
            <person name="Diaz-Garcia L."/>
            <person name="Chuvochina M."/>
            <person name="Feuerriegel G."/>
            <person name="Bunk B."/>
            <person name="Sproer C."/>
            <person name="Streit W.R."/>
            <person name="Rodriguez L.M."/>
            <person name="Overmann J."/>
            <person name="Jimenez D.J."/>
        </authorList>
    </citation>
    <scope>NUCLEOTIDE SEQUENCE</scope>
    <source>
        <strain evidence="1">MAG 2441</strain>
    </source>
</reference>
<protein>
    <submittedName>
        <fullName evidence="1">Uncharacterized protein</fullName>
    </submittedName>
</protein>
<proteinExistence type="predicted"/>
<organism evidence="1 2">
    <name type="scientific">Candidatus Cohnella colombiensis</name>
    <dbReference type="NCBI Taxonomy" id="3121368"/>
    <lineage>
        <taxon>Bacteria</taxon>
        <taxon>Bacillati</taxon>
        <taxon>Bacillota</taxon>
        <taxon>Bacilli</taxon>
        <taxon>Bacillales</taxon>
        <taxon>Paenibacillaceae</taxon>
        <taxon>Cohnella</taxon>
    </lineage>
</organism>
<evidence type="ECO:0000313" key="1">
    <source>
        <dbReference type="EMBL" id="WEK53135.1"/>
    </source>
</evidence>
<name>A0AA95F1S4_9BACL</name>
<dbReference type="EMBL" id="CP119317">
    <property type="protein sequence ID" value="WEK53135.1"/>
    <property type="molecule type" value="Genomic_DNA"/>
</dbReference>
<accession>A0AA95F1S4</accession>
<evidence type="ECO:0000313" key="2">
    <source>
        <dbReference type="Proteomes" id="UP001178662"/>
    </source>
</evidence>
<sequence length="84" mass="9625">MDILSIVRQYLTSANEVTEVQVEYKDGSTMKYVFSAKKMNEAVREAALLSLFNDVVWEEVEEVEVEMSNGEKVEIDLDDEEDEA</sequence>
<gene>
    <name evidence="1" type="ORF">P0Y55_11065</name>
</gene>